<keyword evidence="1" id="KW-0600">Photoreceptor protein</keyword>
<reference evidence="16 17" key="1">
    <citation type="submission" date="2018-05" db="EMBL/GenBank/DDBJ databases">
        <title>Whole genome sequencing for identification of molecular markers to develop diagnostic detection tools for the regulated plant pathogen Lachnellula willkommii.</title>
        <authorList>
            <person name="Giroux E."/>
            <person name="Bilodeau G."/>
        </authorList>
    </citation>
    <scope>NUCLEOTIDE SEQUENCE [LARGE SCALE GENOMIC DNA]</scope>
    <source>
        <strain evidence="16 17">CBS 203.66</strain>
    </source>
</reference>
<dbReference type="InterPro" id="IPR043150">
    <property type="entry name" value="Phytochrome_PHY_sf"/>
</dbReference>
<dbReference type="GO" id="GO:0006355">
    <property type="term" value="P:regulation of DNA-templated transcription"/>
    <property type="evidence" value="ECO:0007669"/>
    <property type="project" value="InterPro"/>
</dbReference>
<evidence type="ECO:0000256" key="9">
    <source>
        <dbReference type="ARBA" id="ARBA00023012"/>
    </source>
</evidence>
<feature type="domain" description="Response regulatory" evidence="15">
    <location>
        <begin position="1028"/>
        <end position="1141"/>
    </location>
</feature>
<evidence type="ECO:0000256" key="4">
    <source>
        <dbReference type="ARBA" id="ARBA00022679"/>
    </source>
</evidence>
<dbReference type="InterPro" id="IPR003594">
    <property type="entry name" value="HATPase_dom"/>
</dbReference>
<evidence type="ECO:0000259" key="13">
    <source>
        <dbReference type="PROSITE" id="PS50046"/>
    </source>
</evidence>
<sequence>MSPQKSSIEHGTSPTTASLTTDQDGKPESAAVAPPKIERVFPIRLQVPSRPMNTAPPSPSPSPSQETPFKPPTDSPKPAPREESRPIGPPNISTVPPAQTTETVGDYHVTSRFGYFSNGPESKSALKTTATEQVYRCEDEPIHTPGAIQRFGALVAIRESPDGIFLVRLVSENAESITGLRPQALFELRCWTDLLVGPDKKEFVKKARLSRSWTPEDDSRTNPGVFTMSLTSLLGAPKPLFCAVHFNVASDLIIVEFEARNDVFQSAEPVFPDRPISATNNKIPEEMRHPRTTKSKSLRLDRENGRQLGSMELFHILCEIQAQMAKADSLASLLDIAVDLVQELTSFHRVMIYRFDETNAGNVVAEYFHPRATTDSYLNLHFPASDIPPQARELYVINKIRILYNREEDTARLMCRTLEDAKNPLDMKHSYLRAMSPIHIKYLRNMGVMATMSISLMVDNKLWGLISCHNYGAGLRVSLPVRELCRSIGEVCSTHIERLLNAARVRVRRPLSAATQKTSPNAFIAASFPDLLNMFDADLGFLAIRGEARTIGKIHAYSEAIALLQYIRQRSFTEIFASQNVTKDCPDIIYEPGIAVLVGMLVIPLAPNGTDFIVFFRKTKEKEIIWAGNPNEKENSGKTAYLEPRSSFARWSQQVTGTSRGWNEDQLDSATTLSTIYGRFIDVWRQKDSIVQRNRLTRLLIKNAGHEVRTPLNSIINYLEVALEGPLDERSRHQLQCSLQASKLLVFAANNLLSLTEAEEIDFKDHEENVDLRRMITDLCKAFKAGGTKRNLEQLHGDEAIPEYVRCDPTGLRQVLSNLLTNSIEHGSGKLIQIGLRHLSTAESHTLIEIFFQDEGKGLSEKELDSIFQDLEQVLDEDESQPLDGGIGSETQRPTSIGLGLALTARFVRFNSGQISMSSEYGRGSRVSIKIPFRKALSQKAPIDFSLPTSLVGIPSRPFPTTGGASHRSAHPGTVEISTGPVFTASTDNTPASETSSTTPLTSFDQPDSRSPTLYPFPKVFVHHPRFHVLIAEDNPLNSRLLEARLTRRGHTMKVTVDGQMCADTFKREPAAYDLILMDLQMPLVDGPASTRLIRAFEKSTHPYLSPAAQSYGRIPIIASQPRSPSRRSTTTLRLALMAGF</sequence>
<evidence type="ECO:0000256" key="6">
    <source>
        <dbReference type="ARBA" id="ARBA00022777"/>
    </source>
</evidence>
<dbReference type="SUPFAM" id="SSF52172">
    <property type="entry name" value="CheY-like"/>
    <property type="match status" value="1"/>
</dbReference>
<feature type="modified residue" description="4-aspartylphosphate" evidence="11">
    <location>
        <position position="1079"/>
    </location>
</feature>
<keyword evidence="4" id="KW-0808">Transferase</keyword>
<dbReference type="SMART" id="SM00387">
    <property type="entry name" value="HATPase_c"/>
    <property type="match status" value="1"/>
</dbReference>
<dbReference type="CDD" id="cd17546">
    <property type="entry name" value="REC_hyHK_CKI1_RcsC-like"/>
    <property type="match status" value="1"/>
</dbReference>
<keyword evidence="9" id="KW-0902">Two-component regulatory system</keyword>
<dbReference type="GO" id="GO:0009584">
    <property type="term" value="P:detection of visible light"/>
    <property type="evidence" value="ECO:0007669"/>
    <property type="project" value="InterPro"/>
</dbReference>
<dbReference type="InterPro" id="IPR005467">
    <property type="entry name" value="His_kinase_dom"/>
</dbReference>
<accession>A0A8T9BKQ2</accession>
<comment type="caution">
    <text evidence="16">The sequence shown here is derived from an EMBL/GenBank/DDBJ whole genome shotgun (WGS) entry which is preliminary data.</text>
</comment>
<feature type="compositionally biased region" description="Polar residues" evidence="12">
    <location>
        <begin position="984"/>
        <end position="1009"/>
    </location>
</feature>
<feature type="compositionally biased region" description="Pro residues" evidence="12">
    <location>
        <begin position="69"/>
        <end position="78"/>
    </location>
</feature>
<evidence type="ECO:0000256" key="10">
    <source>
        <dbReference type="ARBA" id="ARBA00023170"/>
    </source>
</evidence>
<keyword evidence="17" id="KW-1185">Reference proteome</keyword>
<dbReference type="Gene3D" id="3.40.50.2300">
    <property type="match status" value="1"/>
</dbReference>
<evidence type="ECO:0000259" key="15">
    <source>
        <dbReference type="PROSITE" id="PS50110"/>
    </source>
</evidence>
<dbReference type="SUPFAM" id="SSF55785">
    <property type="entry name" value="PYP-like sensor domain (PAS domain)"/>
    <property type="match status" value="1"/>
</dbReference>
<dbReference type="PANTHER" id="PTHR43065">
    <property type="entry name" value="SENSOR HISTIDINE KINASE"/>
    <property type="match status" value="1"/>
</dbReference>
<dbReference type="PROSITE" id="PS50110">
    <property type="entry name" value="RESPONSE_REGULATORY"/>
    <property type="match status" value="1"/>
</dbReference>
<dbReference type="InterPro" id="IPR029016">
    <property type="entry name" value="GAF-like_dom_sf"/>
</dbReference>
<keyword evidence="2 11" id="KW-0597">Phosphoprotein</keyword>
<dbReference type="InterPro" id="IPR016132">
    <property type="entry name" value="Phyto_chromo_attachment"/>
</dbReference>
<keyword evidence="10" id="KW-0675">Receptor</keyword>
<dbReference type="GO" id="GO:0000155">
    <property type="term" value="F:phosphorelay sensor kinase activity"/>
    <property type="evidence" value="ECO:0007669"/>
    <property type="project" value="InterPro"/>
</dbReference>
<feature type="domain" description="Histidine kinase" evidence="14">
    <location>
        <begin position="703"/>
        <end position="935"/>
    </location>
</feature>
<dbReference type="PROSITE" id="PS50109">
    <property type="entry name" value="HIS_KIN"/>
    <property type="match status" value="1"/>
</dbReference>
<keyword evidence="3" id="KW-0716">Sensory transduction</keyword>
<evidence type="ECO:0000256" key="5">
    <source>
        <dbReference type="ARBA" id="ARBA00022741"/>
    </source>
</evidence>
<dbReference type="GO" id="GO:0005524">
    <property type="term" value="F:ATP binding"/>
    <property type="evidence" value="ECO:0007669"/>
    <property type="project" value="UniProtKB-KW"/>
</dbReference>
<dbReference type="Pfam" id="PF01590">
    <property type="entry name" value="GAF"/>
    <property type="match status" value="1"/>
</dbReference>
<dbReference type="InterPro" id="IPR035965">
    <property type="entry name" value="PAS-like_dom_sf"/>
</dbReference>
<dbReference type="InterPro" id="IPR036097">
    <property type="entry name" value="HisK_dim/P_sf"/>
</dbReference>
<evidence type="ECO:0000256" key="3">
    <source>
        <dbReference type="ARBA" id="ARBA00022606"/>
    </source>
</evidence>
<dbReference type="InterPro" id="IPR036890">
    <property type="entry name" value="HATPase_C_sf"/>
</dbReference>
<dbReference type="PROSITE" id="PS50046">
    <property type="entry name" value="PHYTOCHROME_2"/>
    <property type="match status" value="1"/>
</dbReference>
<evidence type="ECO:0000313" key="17">
    <source>
        <dbReference type="Proteomes" id="UP000469559"/>
    </source>
</evidence>
<dbReference type="AlphaFoldDB" id="A0A8T9BKQ2"/>
<evidence type="ECO:0000256" key="2">
    <source>
        <dbReference type="ARBA" id="ARBA00022553"/>
    </source>
</evidence>
<evidence type="ECO:0000256" key="8">
    <source>
        <dbReference type="ARBA" id="ARBA00022991"/>
    </source>
</evidence>
<dbReference type="SMART" id="SM00388">
    <property type="entry name" value="HisKA"/>
    <property type="match status" value="1"/>
</dbReference>
<dbReference type="CDD" id="cd00082">
    <property type="entry name" value="HisKA"/>
    <property type="match status" value="1"/>
</dbReference>
<dbReference type="PANTHER" id="PTHR43065:SF10">
    <property type="entry name" value="PEROXIDE STRESS-ACTIVATED HISTIDINE KINASE MAK3"/>
    <property type="match status" value="1"/>
</dbReference>
<name>A0A8T9BKQ2_9HELO</name>
<evidence type="ECO:0000256" key="1">
    <source>
        <dbReference type="ARBA" id="ARBA00022543"/>
    </source>
</evidence>
<evidence type="ECO:0000313" key="16">
    <source>
        <dbReference type="EMBL" id="TVY20684.1"/>
    </source>
</evidence>
<keyword evidence="5" id="KW-0547">Nucleotide-binding</keyword>
<keyword evidence="8" id="KW-0157">Chromophore</keyword>
<keyword evidence="6" id="KW-0418">Kinase</keyword>
<protein>
    <submittedName>
        <fullName evidence="16">Cyanobacterial phytochrome B</fullName>
    </submittedName>
</protein>
<dbReference type="SUPFAM" id="SSF55781">
    <property type="entry name" value="GAF domain-like"/>
    <property type="match status" value="2"/>
</dbReference>
<gene>
    <name evidence="16" type="primary">bphB_1</name>
    <name evidence="16" type="ORF">LARI1_G001196</name>
</gene>
<dbReference type="InterPro" id="IPR001789">
    <property type="entry name" value="Sig_transdc_resp-reg_receiver"/>
</dbReference>
<feature type="region of interest" description="Disordered" evidence="12">
    <location>
        <begin position="983"/>
        <end position="1009"/>
    </location>
</feature>
<dbReference type="Gene3D" id="3.30.450.20">
    <property type="entry name" value="PAS domain"/>
    <property type="match status" value="2"/>
</dbReference>
<evidence type="ECO:0000256" key="12">
    <source>
        <dbReference type="SAM" id="MobiDB-lite"/>
    </source>
</evidence>
<dbReference type="Pfam" id="PF00512">
    <property type="entry name" value="HisKA"/>
    <property type="match status" value="1"/>
</dbReference>
<feature type="domain" description="Phytochrome chromophore attachment site" evidence="13">
    <location>
        <begin position="329"/>
        <end position="490"/>
    </location>
</feature>
<dbReference type="Gene3D" id="3.30.450.270">
    <property type="match status" value="1"/>
</dbReference>
<feature type="compositionally biased region" description="Polar residues" evidence="12">
    <location>
        <begin position="1"/>
        <end position="22"/>
    </location>
</feature>
<dbReference type="Gene3D" id="1.10.287.130">
    <property type="match status" value="1"/>
</dbReference>
<dbReference type="InterPro" id="IPR013515">
    <property type="entry name" value="Phytochrome_cen-reg"/>
</dbReference>
<evidence type="ECO:0000256" key="7">
    <source>
        <dbReference type="ARBA" id="ARBA00022840"/>
    </source>
</evidence>
<dbReference type="InterPro" id="IPR013654">
    <property type="entry name" value="PAS_2"/>
</dbReference>
<dbReference type="Pfam" id="PF00360">
    <property type="entry name" value="PHY"/>
    <property type="match status" value="1"/>
</dbReference>
<dbReference type="InterPro" id="IPR011006">
    <property type="entry name" value="CheY-like_superfamily"/>
</dbReference>
<dbReference type="Pfam" id="PF08446">
    <property type="entry name" value="PAS_2"/>
    <property type="match status" value="1"/>
</dbReference>
<keyword evidence="7" id="KW-0067">ATP-binding</keyword>
<feature type="region of interest" description="Disordered" evidence="12">
    <location>
        <begin position="1"/>
        <end position="101"/>
    </location>
</feature>
<dbReference type="Pfam" id="PF00072">
    <property type="entry name" value="Response_reg"/>
    <property type="match status" value="1"/>
</dbReference>
<dbReference type="PRINTS" id="PR01033">
    <property type="entry name" value="PHYTOCHROME"/>
</dbReference>
<dbReference type="SUPFAM" id="SSF55874">
    <property type="entry name" value="ATPase domain of HSP90 chaperone/DNA topoisomerase II/histidine kinase"/>
    <property type="match status" value="1"/>
</dbReference>
<dbReference type="Gene3D" id="3.30.450.40">
    <property type="match status" value="1"/>
</dbReference>
<feature type="compositionally biased region" description="Polar residues" evidence="12">
    <location>
        <begin position="91"/>
        <end position="101"/>
    </location>
</feature>
<dbReference type="Gene3D" id="3.30.565.10">
    <property type="entry name" value="Histidine kinase-like ATPase, C-terminal domain"/>
    <property type="match status" value="1"/>
</dbReference>
<dbReference type="Proteomes" id="UP000469559">
    <property type="component" value="Unassembled WGS sequence"/>
</dbReference>
<dbReference type="OrthoDB" id="2015534at2759"/>
<dbReference type="EMBL" id="QGMF01000044">
    <property type="protein sequence ID" value="TVY20684.1"/>
    <property type="molecule type" value="Genomic_DNA"/>
</dbReference>
<dbReference type="GO" id="GO:0009881">
    <property type="term" value="F:photoreceptor activity"/>
    <property type="evidence" value="ECO:0007669"/>
    <property type="project" value="UniProtKB-KW"/>
</dbReference>
<organism evidence="16 17">
    <name type="scientific">Lachnellula arida</name>
    <dbReference type="NCBI Taxonomy" id="1316785"/>
    <lineage>
        <taxon>Eukaryota</taxon>
        <taxon>Fungi</taxon>
        <taxon>Dikarya</taxon>
        <taxon>Ascomycota</taxon>
        <taxon>Pezizomycotina</taxon>
        <taxon>Leotiomycetes</taxon>
        <taxon>Helotiales</taxon>
        <taxon>Lachnaceae</taxon>
        <taxon>Lachnellula</taxon>
    </lineage>
</organism>
<dbReference type="Pfam" id="PF02518">
    <property type="entry name" value="HATPase_c"/>
    <property type="match status" value="1"/>
</dbReference>
<dbReference type="InterPro" id="IPR003018">
    <property type="entry name" value="GAF"/>
</dbReference>
<proteinExistence type="predicted"/>
<evidence type="ECO:0000259" key="14">
    <source>
        <dbReference type="PROSITE" id="PS50109"/>
    </source>
</evidence>
<dbReference type="InterPro" id="IPR001294">
    <property type="entry name" value="Phytochrome"/>
</dbReference>
<dbReference type="InterPro" id="IPR003661">
    <property type="entry name" value="HisK_dim/P_dom"/>
</dbReference>
<evidence type="ECO:0000256" key="11">
    <source>
        <dbReference type="PROSITE-ProRule" id="PRU00169"/>
    </source>
</evidence>
<dbReference type="SMART" id="SM00065">
    <property type="entry name" value="GAF"/>
    <property type="match status" value="1"/>
</dbReference>
<dbReference type="SUPFAM" id="SSF47384">
    <property type="entry name" value="Homodimeric domain of signal transducing histidine kinase"/>
    <property type="match status" value="1"/>
</dbReference>